<dbReference type="AlphaFoldDB" id="A0A1M5VMG8"/>
<dbReference type="Gene3D" id="2.60.40.790">
    <property type="match status" value="1"/>
</dbReference>
<evidence type="ECO:0000256" key="6">
    <source>
        <dbReference type="ARBA" id="ARBA00052296"/>
    </source>
</evidence>
<keyword evidence="12" id="KW-1185">Reference proteome</keyword>
<dbReference type="InterPro" id="IPR027417">
    <property type="entry name" value="P-loop_NTPase"/>
</dbReference>
<dbReference type="EC" id="7.3.2.7" evidence="8"/>
<dbReference type="CDD" id="cd02035">
    <property type="entry name" value="ArsA"/>
    <property type="match status" value="1"/>
</dbReference>
<dbReference type="GO" id="GO:0016887">
    <property type="term" value="F:ATP hydrolysis activity"/>
    <property type="evidence" value="ECO:0007669"/>
    <property type="project" value="InterPro"/>
</dbReference>
<keyword evidence="5" id="KW-1278">Translocase</keyword>
<dbReference type="GO" id="GO:0005524">
    <property type="term" value="F:ATP binding"/>
    <property type="evidence" value="ECO:0007669"/>
    <property type="project" value="UniProtKB-KW"/>
</dbReference>
<evidence type="ECO:0000256" key="7">
    <source>
        <dbReference type="ARBA" id="ARBA00059736"/>
    </source>
</evidence>
<dbReference type="NCBIfam" id="TIGR00345">
    <property type="entry name" value="GET3_arsA_TRC40"/>
    <property type="match status" value="1"/>
</dbReference>
<dbReference type="Pfam" id="PF02374">
    <property type="entry name" value="ArsA_ATPase"/>
    <property type="match status" value="1"/>
</dbReference>
<keyword evidence="4" id="KW-0059">Arsenical resistance</keyword>
<reference evidence="11 12" key="1">
    <citation type="submission" date="2016-11" db="EMBL/GenBank/DDBJ databases">
        <authorList>
            <person name="Jaros S."/>
            <person name="Januszkiewicz K."/>
            <person name="Wedrychowicz H."/>
        </authorList>
    </citation>
    <scope>NUCLEOTIDE SEQUENCE [LARGE SCALE GENOMIC DNA]</scope>
    <source>
        <strain evidence="11 12">DSM 8605</strain>
    </source>
</reference>
<evidence type="ECO:0000256" key="3">
    <source>
        <dbReference type="ARBA" id="ARBA00022840"/>
    </source>
</evidence>
<dbReference type="Proteomes" id="UP000184447">
    <property type="component" value="Unassembled WGS sequence"/>
</dbReference>
<dbReference type="Gene3D" id="3.40.50.300">
    <property type="entry name" value="P-loop containing nucleotide triphosphate hydrolases"/>
    <property type="match status" value="1"/>
</dbReference>
<proteinExistence type="inferred from homology"/>
<dbReference type="InterPro" id="IPR025723">
    <property type="entry name" value="ArsA/GET3_ATPase-like"/>
</dbReference>
<organism evidence="11 12">
    <name type="scientific">Clostridium grantii DSM 8605</name>
    <dbReference type="NCBI Taxonomy" id="1121316"/>
    <lineage>
        <taxon>Bacteria</taxon>
        <taxon>Bacillati</taxon>
        <taxon>Bacillota</taxon>
        <taxon>Clostridia</taxon>
        <taxon>Eubacteriales</taxon>
        <taxon>Clostridiaceae</taxon>
        <taxon>Clostridium</taxon>
    </lineage>
</organism>
<feature type="domain" description="ArsA/GET3 Anion-transporting ATPase-like" evidence="9">
    <location>
        <begin position="3"/>
        <end position="301"/>
    </location>
</feature>
<evidence type="ECO:0000256" key="2">
    <source>
        <dbReference type="ARBA" id="ARBA00022741"/>
    </source>
</evidence>
<feature type="domain" description="ArsA HSP20-like" evidence="10">
    <location>
        <begin position="326"/>
        <end position="387"/>
    </location>
</feature>
<dbReference type="InterPro" id="IPR040612">
    <property type="entry name" value="ArsA_HSP20-like"/>
</dbReference>
<dbReference type="FunFam" id="3.40.50.300:FF:001801">
    <property type="entry name" value="Putative arsenical pump-driving ATPase"/>
    <property type="match status" value="1"/>
</dbReference>
<dbReference type="PANTHER" id="PTHR10803:SF3">
    <property type="entry name" value="ATPASE GET3"/>
    <property type="match status" value="1"/>
</dbReference>
<accession>A0A1M5VMG8</accession>
<dbReference type="InterPro" id="IPR008978">
    <property type="entry name" value="HSP20-like_chaperone"/>
</dbReference>
<dbReference type="OrthoDB" id="9780677at2"/>
<keyword evidence="2" id="KW-0547">Nucleotide-binding</keyword>
<evidence type="ECO:0000313" key="11">
    <source>
        <dbReference type="EMBL" id="SHH76368.1"/>
    </source>
</evidence>
<evidence type="ECO:0000256" key="1">
    <source>
        <dbReference type="ARBA" id="ARBA00011040"/>
    </source>
</evidence>
<evidence type="ECO:0000259" key="9">
    <source>
        <dbReference type="Pfam" id="PF02374"/>
    </source>
</evidence>
<protein>
    <recommendedName>
        <fullName evidence="8">arsenite-transporting ATPase</fullName>
        <ecNumber evidence="8">7.3.2.7</ecNumber>
    </recommendedName>
</protein>
<dbReference type="InterPro" id="IPR016300">
    <property type="entry name" value="ATPase_ArsA/GET3"/>
</dbReference>
<comment type="function">
    <text evidence="7">Anion-transporting ATPase. Catalyzes the extrusion of arsenite.</text>
</comment>
<dbReference type="EMBL" id="FQXM01000012">
    <property type="protein sequence ID" value="SHH76368.1"/>
    <property type="molecule type" value="Genomic_DNA"/>
</dbReference>
<dbReference type="RefSeq" id="WP_073338622.1">
    <property type="nucleotide sequence ID" value="NZ_FQXM01000012.1"/>
</dbReference>
<keyword evidence="3" id="KW-0067">ATP-binding</keyword>
<comment type="catalytic activity">
    <reaction evidence="6">
        <text>arsenite(in) + ATP + H2O = arsenite(out) + ADP + phosphate + H(+)</text>
        <dbReference type="Rhea" id="RHEA:11348"/>
        <dbReference type="ChEBI" id="CHEBI:15377"/>
        <dbReference type="ChEBI" id="CHEBI:15378"/>
        <dbReference type="ChEBI" id="CHEBI:29242"/>
        <dbReference type="ChEBI" id="CHEBI:30616"/>
        <dbReference type="ChEBI" id="CHEBI:43474"/>
        <dbReference type="ChEBI" id="CHEBI:456216"/>
        <dbReference type="EC" id="7.3.2.7"/>
    </reaction>
</comment>
<evidence type="ECO:0000259" key="10">
    <source>
        <dbReference type="Pfam" id="PF17886"/>
    </source>
</evidence>
<dbReference type="STRING" id="1121316.SAMN02745207_02356"/>
<dbReference type="SUPFAM" id="SSF52540">
    <property type="entry name" value="P-loop containing nucleoside triphosphate hydrolases"/>
    <property type="match status" value="1"/>
</dbReference>
<sequence>MNRIIIFTGKGGVGKTSTASAHAVKAAKQGMKTLIVSTDLAHNLSDIFMQEIKKEPTEIIENLWGLEIDPNYEMENYYGSIKEAVRKMMIFGEEKDEETYEDIVAFPGMEELFCLLKIKDIYEKNIYDLIIVDSAPTGETLSLLKFPELLSWYMEKFLPIGKVALKFLRPISKIAFKVEMPNKQAINDMEKLYIMLSQLQLLLKNREVCSIRLVTIPEKMVVEETKRNYMYLNLYNFNVDGLYINRIIPKDVNNSFFDEWKKLQKQYMDEIESVFFNIPIINIKWYEVDINGIEGLNRIVKDSLNIKNIFEVQKITVSEKFEKTKDGYKLEVYVPFGDKNALDLYETGTDISISIGNFKRNIPCPNTLKKYSISKAKFNNDYLAIYFMEKVVK</sequence>
<dbReference type="GO" id="GO:0015446">
    <property type="term" value="F:ATPase-coupled arsenite transmembrane transporter activity"/>
    <property type="evidence" value="ECO:0007669"/>
    <property type="project" value="UniProtKB-EC"/>
</dbReference>
<dbReference type="PANTHER" id="PTHR10803">
    <property type="entry name" value="ARSENICAL PUMP-DRIVING ATPASE ARSENITE-TRANSLOCATING ATPASE"/>
    <property type="match status" value="1"/>
</dbReference>
<evidence type="ECO:0000256" key="5">
    <source>
        <dbReference type="ARBA" id="ARBA00022967"/>
    </source>
</evidence>
<evidence type="ECO:0000256" key="4">
    <source>
        <dbReference type="ARBA" id="ARBA00022849"/>
    </source>
</evidence>
<dbReference type="Pfam" id="PF17886">
    <property type="entry name" value="ArsA_HSP20"/>
    <property type="match status" value="1"/>
</dbReference>
<evidence type="ECO:0000313" key="12">
    <source>
        <dbReference type="Proteomes" id="UP000184447"/>
    </source>
</evidence>
<name>A0A1M5VMG8_9CLOT</name>
<gene>
    <name evidence="11" type="ORF">SAMN02745207_02356</name>
</gene>
<comment type="similarity">
    <text evidence="1">Belongs to the arsA ATPase family.</text>
</comment>
<evidence type="ECO:0000256" key="8">
    <source>
        <dbReference type="ARBA" id="ARBA00066752"/>
    </source>
</evidence>